<feature type="domain" description="DUF4283" evidence="2">
    <location>
        <begin position="178"/>
        <end position="259"/>
    </location>
</feature>
<evidence type="ECO:0000256" key="1">
    <source>
        <dbReference type="SAM" id="MobiDB-lite"/>
    </source>
</evidence>
<keyword evidence="3" id="KW-1185">Reference proteome</keyword>
<feature type="compositionally biased region" description="Basic residues" evidence="1">
    <location>
        <begin position="638"/>
        <end position="647"/>
    </location>
</feature>
<dbReference type="Proteomes" id="UP000189701">
    <property type="component" value="Unplaced"/>
</dbReference>
<proteinExistence type="predicted"/>
<dbReference type="OrthoDB" id="1305046at2759"/>
<reference evidence="4" key="2">
    <citation type="submission" date="2025-08" db="UniProtKB">
        <authorList>
            <consortium name="RefSeq"/>
        </authorList>
    </citation>
    <scope>IDENTIFICATION</scope>
    <source>
        <tissue evidence="4">Leaf</tissue>
    </source>
</reference>
<feature type="region of interest" description="Disordered" evidence="1">
    <location>
        <begin position="623"/>
        <end position="647"/>
    </location>
</feature>
<evidence type="ECO:0000313" key="4">
    <source>
        <dbReference type="RefSeq" id="XP_009760100.1"/>
    </source>
</evidence>
<dbReference type="Pfam" id="PF14111">
    <property type="entry name" value="DUF4283"/>
    <property type="match status" value="1"/>
</dbReference>
<dbReference type="AlphaFoldDB" id="A0A1U7VE55"/>
<dbReference type="InterPro" id="IPR025558">
    <property type="entry name" value="DUF4283"/>
</dbReference>
<evidence type="ECO:0000259" key="2">
    <source>
        <dbReference type="Pfam" id="PF14111"/>
    </source>
</evidence>
<organism evidence="3 4">
    <name type="scientific">Nicotiana sylvestris</name>
    <name type="common">Wood tobacco</name>
    <name type="synonym">South American tobacco</name>
    <dbReference type="NCBI Taxonomy" id="4096"/>
    <lineage>
        <taxon>Eukaryota</taxon>
        <taxon>Viridiplantae</taxon>
        <taxon>Streptophyta</taxon>
        <taxon>Embryophyta</taxon>
        <taxon>Tracheophyta</taxon>
        <taxon>Spermatophyta</taxon>
        <taxon>Magnoliopsida</taxon>
        <taxon>eudicotyledons</taxon>
        <taxon>Gunneridae</taxon>
        <taxon>Pentapetalae</taxon>
        <taxon>asterids</taxon>
        <taxon>lamiids</taxon>
        <taxon>Solanales</taxon>
        <taxon>Solanaceae</taxon>
        <taxon>Nicotianoideae</taxon>
        <taxon>Nicotianeae</taxon>
        <taxon>Nicotiana</taxon>
    </lineage>
</organism>
<dbReference type="eggNOG" id="ENOG502SZRM">
    <property type="taxonomic scope" value="Eukaryota"/>
</dbReference>
<dbReference type="RefSeq" id="XP_009760100.1">
    <property type="nucleotide sequence ID" value="XM_009761798.1"/>
</dbReference>
<dbReference type="PANTHER" id="PTHR34427:SF5">
    <property type="entry name" value="DUF4283 DOMAIN-CONTAINING PROTEIN"/>
    <property type="match status" value="1"/>
</dbReference>
<evidence type="ECO:0000313" key="3">
    <source>
        <dbReference type="Proteomes" id="UP000189701"/>
    </source>
</evidence>
<name>A0A1U7VE55_NICSY</name>
<dbReference type="PANTHER" id="PTHR34427">
    <property type="entry name" value="DUF4283 DOMAIN PROTEIN"/>
    <property type="match status" value="1"/>
</dbReference>
<protein>
    <submittedName>
        <fullName evidence="4">Uncharacterized protein LOC104212508</fullName>
    </submittedName>
</protein>
<accession>A0A1U7VE55</accession>
<sequence length="647" mass="73882">MGGKIHFISGDKSFELIDISEDYDRWFVLIERGARFTSRVKIDEENLRWVCETLQKASRGQGNLYRRWGRKIQSYLFRVYQNYNVYGRYVRVEAWLGDRRSAIIIPEIDYNKGWGDIAGRILQFLGKSINIRFQSFADVQNKKYLDAAKIIQWPLQQTESQEQTKNDRDDRNRDDENFFSKCLVGTFNDAFNLSPNTEVIKKWFLYRWKITAGLIVTPLGHNKFLFEFPSRLEAVRIIAGEWFWNGKRLALQWWSPENGAAPTNSKSVQKWIKAFGIPLHAWNPNSFRFIGDNCGGFIDTDEDTKLRSHFFWARICVKFKEGGLPNNLVLEIGKLKYKITILDDNLVEIITGSGIETAGVEVKKMKSSTVASSSQTKATEVQPVKPKLLQLGLNHFNSNKVVKKHVDQVNKPAHLMKAQKSKEKQQVLGHKLDQLHYSKSPKNKARRANNKSVWRAVGPISDPCLNKSMELLIENRFDPLSVEIQVACAKPTKRTPTPQANTFQSQMEDTFELVTGASEETSNEGDDEADQSQCMPISSLPCLKLTPTLVSASDSDLSCSQFLALPWYKGSSQNNHSIADPSVIETTQWTKIIMAKACQAIGINVSGFEHEILDMILRMEQKRRDQLQSQRTGARADKKSKKKGKLR</sequence>
<reference evidence="3" key="1">
    <citation type="journal article" date="2013" name="Genome Biol.">
        <title>Reference genomes and transcriptomes of Nicotiana sylvestris and Nicotiana tomentosiformis.</title>
        <authorList>
            <person name="Sierro N."/>
            <person name="Battey J.N."/>
            <person name="Ouadi S."/>
            <person name="Bovet L."/>
            <person name="Goepfert S."/>
            <person name="Bakaher N."/>
            <person name="Peitsch M.C."/>
            <person name="Ivanov N.V."/>
        </authorList>
    </citation>
    <scope>NUCLEOTIDE SEQUENCE [LARGE SCALE GENOMIC DNA]</scope>
</reference>
<gene>
    <name evidence="4" type="primary">LOC104212508</name>
</gene>